<dbReference type="InterPro" id="IPR003439">
    <property type="entry name" value="ABC_transporter-like_ATP-bd"/>
</dbReference>
<dbReference type="GO" id="GO:0140359">
    <property type="term" value="F:ABC-type transporter activity"/>
    <property type="evidence" value="ECO:0007669"/>
    <property type="project" value="InterPro"/>
</dbReference>
<evidence type="ECO:0000256" key="7">
    <source>
        <dbReference type="ARBA" id="ARBA00022989"/>
    </source>
</evidence>
<dbReference type="Gene3D" id="3.40.50.300">
    <property type="entry name" value="P-loop containing nucleotide triphosphate hydrolases"/>
    <property type="match status" value="1"/>
</dbReference>
<evidence type="ECO:0000259" key="13">
    <source>
        <dbReference type="PROSITE" id="PS50929"/>
    </source>
</evidence>
<dbReference type="SUPFAM" id="SSF90123">
    <property type="entry name" value="ABC transporter transmembrane region"/>
    <property type="match status" value="1"/>
</dbReference>
<keyword evidence="5" id="KW-0547">Nucleotide-binding</keyword>
<dbReference type="RefSeq" id="WP_285971286.1">
    <property type="nucleotide sequence ID" value="NZ_CP127294.1"/>
</dbReference>
<dbReference type="AlphaFoldDB" id="A0A9Y2IJN8"/>
<dbReference type="GO" id="GO:0005886">
    <property type="term" value="C:plasma membrane"/>
    <property type="evidence" value="ECO:0007669"/>
    <property type="project" value="UniProtKB-SubCell"/>
</dbReference>
<dbReference type="PANTHER" id="PTHR24221">
    <property type="entry name" value="ATP-BINDING CASSETTE SUB-FAMILY B"/>
    <property type="match status" value="1"/>
</dbReference>
<evidence type="ECO:0000256" key="6">
    <source>
        <dbReference type="ARBA" id="ARBA00022840"/>
    </source>
</evidence>
<dbReference type="InterPro" id="IPR036640">
    <property type="entry name" value="ABC1_TM_sf"/>
</dbReference>
<comment type="similarity">
    <text evidence="9">Belongs to the ABC transporter superfamily. Lipid exporter (TC 3.A.1.106) family.</text>
</comment>
<feature type="domain" description="ABC transporter" evidence="12">
    <location>
        <begin position="399"/>
        <end position="632"/>
    </location>
</feature>
<reference evidence="14 15" key="1">
    <citation type="submission" date="2023-06" db="EMBL/GenBank/DDBJ databases">
        <authorList>
            <person name="Oyuntsetseg B."/>
            <person name="Kim S.B."/>
        </authorList>
    </citation>
    <scope>NUCLEOTIDE SEQUENCE [LARGE SCALE GENOMIC DNA]</scope>
    <source>
        <strain evidence="14 15">2-15</strain>
    </source>
</reference>
<keyword evidence="7 11" id="KW-1133">Transmembrane helix</keyword>
<evidence type="ECO:0000256" key="2">
    <source>
        <dbReference type="ARBA" id="ARBA00022448"/>
    </source>
</evidence>
<dbReference type="InterPro" id="IPR003593">
    <property type="entry name" value="AAA+_ATPase"/>
</dbReference>
<feature type="transmembrane region" description="Helical" evidence="11">
    <location>
        <begin position="92"/>
        <end position="121"/>
    </location>
</feature>
<dbReference type="InterPro" id="IPR011527">
    <property type="entry name" value="ABC1_TM_dom"/>
</dbReference>
<dbReference type="Gene3D" id="1.20.1560.10">
    <property type="entry name" value="ABC transporter type 1, transmembrane domain"/>
    <property type="match status" value="1"/>
</dbReference>
<dbReference type="InterPro" id="IPR039421">
    <property type="entry name" value="Type_1_exporter"/>
</dbReference>
<dbReference type="GO" id="GO:0005524">
    <property type="term" value="F:ATP binding"/>
    <property type="evidence" value="ECO:0007669"/>
    <property type="project" value="UniProtKB-KW"/>
</dbReference>
<name>A0A9Y2IJN8_9PSEU</name>
<keyword evidence="3" id="KW-1003">Cell membrane</keyword>
<protein>
    <submittedName>
        <fullName evidence="14">ATP-binding cassette domain-containing protein</fullName>
    </submittedName>
</protein>
<evidence type="ECO:0000256" key="5">
    <source>
        <dbReference type="ARBA" id="ARBA00022741"/>
    </source>
</evidence>
<evidence type="ECO:0000256" key="3">
    <source>
        <dbReference type="ARBA" id="ARBA00022475"/>
    </source>
</evidence>
<dbReference type="InterPro" id="IPR027417">
    <property type="entry name" value="P-loop_NTPase"/>
</dbReference>
<feature type="transmembrane region" description="Helical" evidence="11">
    <location>
        <begin position="127"/>
        <end position="149"/>
    </location>
</feature>
<evidence type="ECO:0000256" key="4">
    <source>
        <dbReference type="ARBA" id="ARBA00022692"/>
    </source>
</evidence>
<keyword evidence="2" id="KW-0813">Transport</keyword>
<evidence type="ECO:0000256" key="9">
    <source>
        <dbReference type="ARBA" id="ARBA00061644"/>
    </source>
</evidence>
<dbReference type="PROSITE" id="PS50929">
    <property type="entry name" value="ABC_TM1F"/>
    <property type="match status" value="1"/>
</dbReference>
<sequence length="637" mass="66932">MTTTLPTGKTRSWFEEPGATAASLRQAVAGRTKPDGDATKQLDGSAPPPAAVARQTEPQAAVPRKATAVLPHEGSTGRHLLSFAVRGQRARLVVSAVVGLLATVFGFVVPLAGMVLAIAIAADNRDAVPYLAGALVGLLALQLLTTAVVERGLLTLTDGAQDRLESAIWQRLLSLPATFFRDYPLRRLMGFSGGVGQLRGLLGSGGLTAALHAVFALVAIALLALLDPWLAVAAVGIFGLVLGAMLWLSVRQQRHDTEVLSAVDDVQAAVYPAMLGIDDVRAFGAQSYVVGRWSKAFRSQKRSDDAGLRYAEIASALAVACYPALLAVLLPMASGLGFTGQWTVVMVAMTLNLTATRLQGALVGLFAIGPVHARLAPVLTTRPETPARPTPLPAARGAVELCDVSFRYPGQTRDLLTDISLRIEPGEFVALIGASGAGKSTLLRLMLGLDRTERGSVLVDGVDVNTCDVDDLRTRIGYVAQDATLMRGTLAEVICGAADEVDLDLAQRAAEQAQLGDVVAALPMGLHTQVTDGESGLSGGQVQRLLLARALAKRPSVLLLDEATSALDAAAQELVRCAVDDLRLTRVVVAHRLSTIRSADRIAVLEHGRIADLGTFAELSGHSTAFARLVGSARRLD</sequence>
<dbReference type="PROSITE" id="PS50893">
    <property type="entry name" value="ABC_TRANSPORTER_2"/>
    <property type="match status" value="1"/>
</dbReference>
<dbReference type="EMBL" id="CP127294">
    <property type="protein sequence ID" value="WIX80659.1"/>
    <property type="molecule type" value="Genomic_DNA"/>
</dbReference>
<dbReference type="Proteomes" id="UP001236014">
    <property type="component" value="Chromosome"/>
</dbReference>
<feature type="transmembrane region" description="Helical" evidence="11">
    <location>
        <begin position="201"/>
        <end position="223"/>
    </location>
</feature>
<proteinExistence type="inferred from homology"/>
<dbReference type="SUPFAM" id="SSF52540">
    <property type="entry name" value="P-loop containing nucleoside triphosphate hydrolases"/>
    <property type="match status" value="1"/>
</dbReference>
<evidence type="ECO:0000256" key="8">
    <source>
        <dbReference type="ARBA" id="ARBA00023136"/>
    </source>
</evidence>
<feature type="compositionally biased region" description="Polar residues" evidence="10">
    <location>
        <begin position="1"/>
        <end position="10"/>
    </location>
</feature>
<dbReference type="FunFam" id="3.40.50.300:FF:000299">
    <property type="entry name" value="ABC transporter ATP-binding protein/permease"/>
    <property type="match status" value="1"/>
</dbReference>
<evidence type="ECO:0000313" key="14">
    <source>
        <dbReference type="EMBL" id="WIX80659.1"/>
    </source>
</evidence>
<dbReference type="GO" id="GO:0034040">
    <property type="term" value="F:ATPase-coupled lipid transmembrane transporter activity"/>
    <property type="evidence" value="ECO:0007669"/>
    <property type="project" value="TreeGrafter"/>
</dbReference>
<evidence type="ECO:0000256" key="11">
    <source>
        <dbReference type="SAM" id="Phobius"/>
    </source>
</evidence>
<keyword evidence="8 11" id="KW-0472">Membrane</keyword>
<dbReference type="PANTHER" id="PTHR24221:SF654">
    <property type="entry name" value="ATP-BINDING CASSETTE SUB-FAMILY B MEMBER 6"/>
    <property type="match status" value="1"/>
</dbReference>
<dbReference type="Pfam" id="PF00005">
    <property type="entry name" value="ABC_tran"/>
    <property type="match status" value="1"/>
</dbReference>
<evidence type="ECO:0000256" key="1">
    <source>
        <dbReference type="ARBA" id="ARBA00004651"/>
    </source>
</evidence>
<keyword evidence="6 14" id="KW-0067">ATP-binding</keyword>
<feature type="domain" description="ABC transmembrane type-1" evidence="13">
    <location>
        <begin position="93"/>
        <end position="374"/>
    </location>
</feature>
<evidence type="ECO:0000256" key="10">
    <source>
        <dbReference type="SAM" id="MobiDB-lite"/>
    </source>
</evidence>
<feature type="transmembrane region" description="Helical" evidence="11">
    <location>
        <begin position="310"/>
        <end position="330"/>
    </location>
</feature>
<dbReference type="Pfam" id="PF00664">
    <property type="entry name" value="ABC_membrane"/>
    <property type="match status" value="1"/>
</dbReference>
<comment type="subcellular location">
    <subcellularLocation>
        <location evidence="1">Cell membrane</location>
        <topology evidence="1">Multi-pass membrane protein</topology>
    </subcellularLocation>
</comment>
<dbReference type="GO" id="GO:0016887">
    <property type="term" value="F:ATP hydrolysis activity"/>
    <property type="evidence" value="ECO:0007669"/>
    <property type="project" value="InterPro"/>
</dbReference>
<dbReference type="SMART" id="SM00382">
    <property type="entry name" value="AAA"/>
    <property type="match status" value="1"/>
</dbReference>
<feature type="region of interest" description="Disordered" evidence="10">
    <location>
        <begin position="1"/>
        <end position="62"/>
    </location>
</feature>
<evidence type="ECO:0000313" key="15">
    <source>
        <dbReference type="Proteomes" id="UP001236014"/>
    </source>
</evidence>
<evidence type="ECO:0000259" key="12">
    <source>
        <dbReference type="PROSITE" id="PS50893"/>
    </source>
</evidence>
<accession>A0A9Y2IJN8</accession>
<organism evidence="14 15">
    <name type="scientific">Amycolatopsis carbonis</name>
    <dbReference type="NCBI Taxonomy" id="715471"/>
    <lineage>
        <taxon>Bacteria</taxon>
        <taxon>Bacillati</taxon>
        <taxon>Actinomycetota</taxon>
        <taxon>Actinomycetes</taxon>
        <taxon>Pseudonocardiales</taxon>
        <taxon>Pseudonocardiaceae</taxon>
        <taxon>Amycolatopsis</taxon>
    </lineage>
</organism>
<dbReference type="KEGG" id="acab:QRX50_07795"/>
<feature type="transmembrane region" description="Helical" evidence="11">
    <location>
        <begin position="229"/>
        <end position="248"/>
    </location>
</feature>
<keyword evidence="15" id="KW-1185">Reference proteome</keyword>
<gene>
    <name evidence="14" type="ORF">QRX50_07795</name>
</gene>
<keyword evidence="4 11" id="KW-0812">Transmembrane</keyword>